<feature type="domain" description="Solute-binding protein family 3/N-terminal" evidence="5">
    <location>
        <begin position="49"/>
        <end position="301"/>
    </location>
</feature>
<dbReference type="InterPro" id="IPR001638">
    <property type="entry name" value="Solute-binding_3/MltF_N"/>
</dbReference>
<accession>A0ABV9C4F8</accession>
<dbReference type="SMART" id="SM00062">
    <property type="entry name" value="PBPb"/>
    <property type="match status" value="1"/>
</dbReference>
<feature type="signal peptide" evidence="4">
    <location>
        <begin position="1"/>
        <end position="31"/>
    </location>
</feature>
<feature type="chain" id="PRO_5045966970" evidence="4">
    <location>
        <begin position="32"/>
        <end position="316"/>
    </location>
</feature>
<dbReference type="InterPro" id="IPR051455">
    <property type="entry name" value="Bact_solute-bind_prot3"/>
</dbReference>
<dbReference type="Gene3D" id="3.40.190.10">
    <property type="entry name" value="Periplasmic binding protein-like II"/>
    <property type="match status" value="2"/>
</dbReference>
<reference evidence="7" key="1">
    <citation type="journal article" date="2019" name="Int. J. Syst. Evol. Microbiol.">
        <title>The Global Catalogue of Microorganisms (GCM) 10K type strain sequencing project: providing services to taxonomists for standard genome sequencing and annotation.</title>
        <authorList>
            <consortium name="The Broad Institute Genomics Platform"/>
            <consortium name="The Broad Institute Genome Sequencing Center for Infectious Disease"/>
            <person name="Wu L."/>
            <person name="Ma J."/>
        </authorList>
    </citation>
    <scope>NUCLEOTIDE SEQUENCE [LARGE SCALE GENOMIC DNA]</scope>
    <source>
        <strain evidence="7">CCM 4481</strain>
    </source>
</reference>
<dbReference type="PANTHER" id="PTHR30085:SF6">
    <property type="entry name" value="ABC TRANSPORTER GLUTAMINE-BINDING PROTEIN GLNH"/>
    <property type="match status" value="1"/>
</dbReference>
<gene>
    <name evidence="6" type="ORF">ACFO5W_13240</name>
</gene>
<evidence type="ECO:0000259" key="5">
    <source>
        <dbReference type="SMART" id="SM00062"/>
    </source>
</evidence>
<keyword evidence="7" id="KW-1185">Reference proteome</keyword>
<dbReference type="RefSeq" id="WP_266150284.1">
    <property type="nucleotide sequence ID" value="NZ_CP064028.1"/>
</dbReference>
<proteinExistence type="inferred from homology"/>
<dbReference type="SUPFAM" id="SSF53850">
    <property type="entry name" value="Periplasmic binding protein-like II"/>
    <property type="match status" value="1"/>
</dbReference>
<dbReference type="Pfam" id="PF00497">
    <property type="entry name" value="SBP_bac_3"/>
    <property type="match status" value="1"/>
</dbReference>
<evidence type="ECO:0000256" key="3">
    <source>
        <dbReference type="ARBA" id="ARBA00022729"/>
    </source>
</evidence>
<keyword evidence="2" id="KW-0813">Transport</keyword>
<dbReference type="Proteomes" id="UP001595961">
    <property type="component" value="Unassembled WGS sequence"/>
</dbReference>
<comment type="similarity">
    <text evidence="1">Belongs to the bacterial solute-binding protein 3 family.</text>
</comment>
<dbReference type="EMBL" id="JBHSGA010000017">
    <property type="protein sequence ID" value="MFC4527603.1"/>
    <property type="molecule type" value="Genomic_DNA"/>
</dbReference>
<keyword evidence="3 4" id="KW-0732">Signal</keyword>
<evidence type="ECO:0000256" key="4">
    <source>
        <dbReference type="SAM" id="SignalP"/>
    </source>
</evidence>
<organism evidence="6 7">
    <name type="scientific">Dyella halodurans</name>
    <dbReference type="NCBI Taxonomy" id="1920171"/>
    <lineage>
        <taxon>Bacteria</taxon>
        <taxon>Pseudomonadati</taxon>
        <taxon>Pseudomonadota</taxon>
        <taxon>Gammaproteobacteria</taxon>
        <taxon>Lysobacterales</taxon>
        <taxon>Rhodanobacteraceae</taxon>
        <taxon>Dyella</taxon>
    </lineage>
</organism>
<evidence type="ECO:0000256" key="2">
    <source>
        <dbReference type="ARBA" id="ARBA00022448"/>
    </source>
</evidence>
<evidence type="ECO:0000313" key="7">
    <source>
        <dbReference type="Proteomes" id="UP001595961"/>
    </source>
</evidence>
<name>A0ABV9C4F8_9GAMM</name>
<comment type="caution">
    <text evidence="6">The sequence shown here is derived from an EMBL/GenBank/DDBJ whole genome shotgun (WGS) entry which is preliminary data.</text>
</comment>
<evidence type="ECO:0000313" key="6">
    <source>
        <dbReference type="EMBL" id="MFC4527603.1"/>
    </source>
</evidence>
<evidence type="ECO:0000256" key="1">
    <source>
        <dbReference type="ARBA" id="ARBA00010333"/>
    </source>
</evidence>
<protein>
    <submittedName>
        <fullName evidence="6">Amino acid ABC transporter substrate-binding protein</fullName>
    </submittedName>
</protein>
<dbReference type="CDD" id="cd13688">
    <property type="entry name" value="PBP2_GltI_DEBP"/>
    <property type="match status" value="1"/>
</dbReference>
<sequence length="316" mass="34492">MQIARLMASKKFTWPLILLIAAVMAPSMLFAQTQASAASTLDRIRAAGKITLGYYANARPVSFKDDSGKVDGYAIALCRLVAADVQSKLGLSNLPVDFVAVDANERYSAVKEGRVDLVCGPSEATLARRADVSYSIPVLNSGIGILVRRDSPAAFRDLLEGLGATTRPVWRGSPRLQVLEERRFAVIGGSSAERLLTERRAELNVHAFITVVPDLATGIGQVINGRADGFVADRTVLLDLAQRDPSGSQVMVLNRIFDREALSFVLSRNDDDFRLLVDTTLSRLYRSGKIDTIYAQFFGAPDAAMRDWFHDTALPD</sequence>
<dbReference type="PANTHER" id="PTHR30085">
    <property type="entry name" value="AMINO ACID ABC TRANSPORTER PERMEASE"/>
    <property type="match status" value="1"/>
</dbReference>